<sequence>MTHTNWLNNIQIDKTTSLDERLYGSTAPVRPAWHHAGKRVLDVTASGAALLVLAPLFILLSLIIMLDGGPPVFGHQRIGRNGRTFRCLKFRSMVPNSSEVLARLLREDPEAAHLWATTRKLPKDPRVTPIGRFLRATSLDELPQLINVLRGEMSLVGPRPVVQEELTEHYGIAAASYMSVRPGITGLWQISGRSDTSYAERVALDCRYVHEFSFWSDLNILWRTIPAVLAGRGAY</sequence>
<dbReference type="GO" id="GO:0016780">
    <property type="term" value="F:phosphotransferase activity, for other substituted phosphate groups"/>
    <property type="evidence" value="ECO:0007669"/>
    <property type="project" value="TreeGrafter"/>
</dbReference>
<comment type="similarity">
    <text evidence="2">Belongs to the bacterial sugar transferase family.</text>
</comment>
<evidence type="ECO:0000256" key="2">
    <source>
        <dbReference type="ARBA" id="ARBA00006464"/>
    </source>
</evidence>
<evidence type="ECO:0000256" key="7">
    <source>
        <dbReference type="ARBA" id="ARBA00023136"/>
    </source>
</evidence>
<evidence type="ECO:0000256" key="8">
    <source>
        <dbReference type="ARBA" id="ARBA00023169"/>
    </source>
</evidence>
<dbReference type="Proteomes" id="UP000460715">
    <property type="component" value="Unassembled WGS sequence"/>
</dbReference>
<comment type="subcellular location">
    <subcellularLocation>
        <location evidence="1">Cell membrane</location>
    </subcellularLocation>
</comment>
<evidence type="ECO:0000256" key="6">
    <source>
        <dbReference type="ARBA" id="ARBA00022989"/>
    </source>
</evidence>
<dbReference type="AlphaFoldDB" id="A0A845BHJ2"/>
<dbReference type="OrthoDB" id="9808602at2"/>
<reference evidence="11 12" key="1">
    <citation type="submission" date="2019-03" db="EMBL/GenBank/DDBJ databases">
        <title>Roseomonas sp. a novel Roseomonas species isolated from Sea whip Gorgonian.</title>
        <authorList>
            <person name="Li F."/>
            <person name="Pan X."/>
            <person name="Huang S."/>
            <person name="Li Z."/>
            <person name="Meng B."/>
        </authorList>
    </citation>
    <scope>NUCLEOTIDE SEQUENCE [LARGE SCALE GENOMIC DNA]</scope>
    <source>
        <strain evidence="11 12">M0104</strain>
    </source>
</reference>
<gene>
    <name evidence="11" type="ORF">E0493_15070</name>
</gene>
<evidence type="ECO:0000256" key="5">
    <source>
        <dbReference type="ARBA" id="ARBA00022692"/>
    </source>
</evidence>
<dbReference type="GO" id="GO:0005886">
    <property type="term" value="C:plasma membrane"/>
    <property type="evidence" value="ECO:0007669"/>
    <property type="project" value="UniProtKB-SubCell"/>
</dbReference>
<keyword evidence="5 9" id="KW-0812">Transmembrane</keyword>
<keyword evidence="12" id="KW-1185">Reference proteome</keyword>
<keyword evidence="6 9" id="KW-1133">Transmembrane helix</keyword>
<evidence type="ECO:0000313" key="12">
    <source>
        <dbReference type="Proteomes" id="UP000460715"/>
    </source>
</evidence>
<dbReference type="PANTHER" id="PTHR30576:SF4">
    <property type="entry name" value="UNDECAPRENYL-PHOSPHATE GALACTOSE PHOSPHOTRANSFERASE"/>
    <property type="match status" value="1"/>
</dbReference>
<dbReference type="EMBL" id="SNVJ01000013">
    <property type="protein sequence ID" value="MXP64672.1"/>
    <property type="molecule type" value="Genomic_DNA"/>
</dbReference>
<dbReference type="PANTHER" id="PTHR30576">
    <property type="entry name" value="COLANIC BIOSYNTHESIS UDP-GLUCOSE LIPID CARRIER TRANSFERASE"/>
    <property type="match status" value="1"/>
</dbReference>
<protein>
    <submittedName>
        <fullName evidence="11">Sugar transferase</fullName>
    </submittedName>
</protein>
<name>A0A845BHJ2_9PROT</name>
<organism evidence="11 12">
    <name type="scientific">Teichococcus coralli</name>
    <dbReference type="NCBI Taxonomy" id="2545983"/>
    <lineage>
        <taxon>Bacteria</taxon>
        <taxon>Pseudomonadati</taxon>
        <taxon>Pseudomonadota</taxon>
        <taxon>Alphaproteobacteria</taxon>
        <taxon>Acetobacterales</taxon>
        <taxon>Roseomonadaceae</taxon>
        <taxon>Roseomonas</taxon>
    </lineage>
</organism>
<keyword evidence="7 9" id="KW-0472">Membrane</keyword>
<evidence type="ECO:0000256" key="1">
    <source>
        <dbReference type="ARBA" id="ARBA00004236"/>
    </source>
</evidence>
<evidence type="ECO:0000259" key="10">
    <source>
        <dbReference type="Pfam" id="PF02397"/>
    </source>
</evidence>
<evidence type="ECO:0000256" key="9">
    <source>
        <dbReference type="SAM" id="Phobius"/>
    </source>
</evidence>
<evidence type="ECO:0000256" key="4">
    <source>
        <dbReference type="ARBA" id="ARBA00022679"/>
    </source>
</evidence>
<dbReference type="Pfam" id="PF02397">
    <property type="entry name" value="Bac_transf"/>
    <property type="match status" value="1"/>
</dbReference>
<dbReference type="InterPro" id="IPR003362">
    <property type="entry name" value="Bact_transf"/>
</dbReference>
<keyword evidence="3" id="KW-1003">Cell membrane</keyword>
<dbReference type="GO" id="GO:0000271">
    <property type="term" value="P:polysaccharide biosynthetic process"/>
    <property type="evidence" value="ECO:0007669"/>
    <property type="project" value="UniProtKB-KW"/>
</dbReference>
<keyword evidence="8" id="KW-0270">Exopolysaccharide synthesis</keyword>
<proteinExistence type="inferred from homology"/>
<accession>A0A845BHJ2</accession>
<evidence type="ECO:0000313" key="11">
    <source>
        <dbReference type="EMBL" id="MXP64672.1"/>
    </source>
</evidence>
<feature type="transmembrane region" description="Helical" evidence="9">
    <location>
        <begin position="43"/>
        <end position="66"/>
    </location>
</feature>
<evidence type="ECO:0000256" key="3">
    <source>
        <dbReference type="ARBA" id="ARBA00022475"/>
    </source>
</evidence>
<dbReference type="RefSeq" id="WP_160938050.1">
    <property type="nucleotide sequence ID" value="NZ_SNVJ01000013.1"/>
</dbReference>
<keyword evidence="4 11" id="KW-0808">Transferase</keyword>
<feature type="domain" description="Bacterial sugar transferase" evidence="10">
    <location>
        <begin position="38"/>
        <end position="229"/>
    </location>
</feature>
<comment type="caution">
    <text evidence="11">The sequence shown here is derived from an EMBL/GenBank/DDBJ whole genome shotgun (WGS) entry which is preliminary data.</text>
</comment>